<evidence type="ECO:0000256" key="4">
    <source>
        <dbReference type="ARBA" id="ARBA00022842"/>
    </source>
</evidence>
<dbReference type="PANTHER" id="PTHR12629:SF0">
    <property type="entry name" value="DIPHOSPHOINOSITOL-POLYPHOSPHATE DIPHOSPHATASE"/>
    <property type="match status" value="1"/>
</dbReference>
<feature type="domain" description="Nudix hydrolase" evidence="5">
    <location>
        <begin position="9"/>
        <end position="142"/>
    </location>
</feature>
<evidence type="ECO:0000256" key="2">
    <source>
        <dbReference type="ARBA" id="ARBA00022723"/>
    </source>
</evidence>
<name>X7EGF2_9RHOB</name>
<evidence type="ECO:0000313" key="6">
    <source>
        <dbReference type="EMBL" id="ETX14925.1"/>
    </source>
</evidence>
<dbReference type="Pfam" id="PF00293">
    <property type="entry name" value="NUDIX"/>
    <property type="match status" value="1"/>
</dbReference>
<dbReference type="CDD" id="cd04666">
    <property type="entry name" value="NUDIX_DIPP2_like_Nudt4"/>
    <property type="match status" value="1"/>
</dbReference>
<keyword evidence="2" id="KW-0479">Metal-binding</keyword>
<dbReference type="RefSeq" id="WP_051489376.1">
    <property type="nucleotide sequence ID" value="NZ_JALZ01000007.1"/>
</dbReference>
<organism evidence="6 7">
    <name type="scientific">Roseivivax halodurans JCM 10272</name>
    <dbReference type="NCBI Taxonomy" id="1449350"/>
    <lineage>
        <taxon>Bacteria</taxon>
        <taxon>Pseudomonadati</taxon>
        <taxon>Pseudomonadota</taxon>
        <taxon>Alphaproteobacteria</taxon>
        <taxon>Rhodobacterales</taxon>
        <taxon>Roseobacteraceae</taxon>
        <taxon>Roseivivax</taxon>
    </lineage>
</organism>
<evidence type="ECO:0000259" key="5">
    <source>
        <dbReference type="PROSITE" id="PS51462"/>
    </source>
</evidence>
<dbReference type="OrthoDB" id="7066910at2"/>
<dbReference type="SUPFAM" id="SSF55811">
    <property type="entry name" value="Nudix"/>
    <property type="match status" value="1"/>
</dbReference>
<keyword evidence="4" id="KW-0460">Magnesium</keyword>
<accession>X7EGF2</accession>
<protein>
    <submittedName>
        <fullName evidence="6">NTP pyrophosphohydrolase</fullName>
    </submittedName>
</protein>
<dbReference type="GO" id="GO:0005737">
    <property type="term" value="C:cytoplasm"/>
    <property type="evidence" value="ECO:0007669"/>
    <property type="project" value="TreeGrafter"/>
</dbReference>
<comment type="caution">
    <text evidence="6">The sequence shown here is derived from an EMBL/GenBank/DDBJ whole genome shotgun (WGS) entry which is preliminary data.</text>
</comment>
<dbReference type="InterPro" id="IPR015797">
    <property type="entry name" value="NUDIX_hydrolase-like_dom_sf"/>
</dbReference>
<dbReference type="GO" id="GO:0046872">
    <property type="term" value="F:metal ion binding"/>
    <property type="evidence" value="ECO:0007669"/>
    <property type="project" value="UniProtKB-KW"/>
</dbReference>
<comment type="cofactor">
    <cofactor evidence="1">
        <name>Mg(2+)</name>
        <dbReference type="ChEBI" id="CHEBI:18420"/>
    </cofactor>
</comment>
<dbReference type="InterPro" id="IPR047198">
    <property type="entry name" value="DDP-like_NUDIX"/>
</dbReference>
<dbReference type="PANTHER" id="PTHR12629">
    <property type="entry name" value="DIPHOSPHOINOSITOL POLYPHOSPHATE PHOSPHOHYDROLASE"/>
    <property type="match status" value="1"/>
</dbReference>
<proteinExistence type="predicted"/>
<keyword evidence="3 6" id="KW-0378">Hydrolase</keyword>
<dbReference type="AlphaFoldDB" id="X7EGF2"/>
<evidence type="ECO:0000256" key="3">
    <source>
        <dbReference type="ARBA" id="ARBA00022801"/>
    </source>
</evidence>
<evidence type="ECO:0000313" key="7">
    <source>
        <dbReference type="Proteomes" id="UP000022447"/>
    </source>
</evidence>
<dbReference type="STRING" id="1449350.OCH239_19180"/>
<dbReference type="Gene3D" id="3.90.79.10">
    <property type="entry name" value="Nucleoside Triphosphate Pyrophosphohydrolase"/>
    <property type="match status" value="1"/>
</dbReference>
<dbReference type="PROSITE" id="PS51462">
    <property type="entry name" value="NUDIX"/>
    <property type="match status" value="1"/>
</dbReference>
<dbReference type="EMBL" id="JALZ01000007">
    <property type="protein sequence ID" value="ETX14925.1"/>
    <property type="molecule type" value="Genomic_DNA"/>
</dbReference>
<dbReference type="eggNOG" id="COG0494">
    <property type="taxonomic scope" value="Bacteria"/>
</dbReference>
<dbReference type="GO" id="GO:0016462">
    <property type="term" value="F:pyrophosphatase activity"/>
    <property type="evidence" value="ECO:0007669"/>
    <property type="project" value="InterPro"/>
</dbReference>
<dbReference type="InterPro" id="IPR000086">
    <property type="entry name" value="NUDIX_hydrolase_dom"/>
</dbReference>
<gene>
    <name evidence="6" type="ORF">OCH239_19180</name>
</gene>
<evidence type="ECO:0000256" key="1">
    <source>
        <dbReference type="ARBA" id="ARBA00001946"/>
    </source>
</evidence>
<reference evidence="6 7" key="1">
    <citation type="submission" date="2014-01" db="EMBL/GenBank/DDBJ databases">
        <title>Roseivivax halodurans JCM 10272 Genome Sequencing.</title>
        <authorList>
            <person name="Lai Q."/>
            <person name="Li G."/>
            <person name="Shao Z."/>
        </authorList>
    </citation>
    <scope>NUCLEOTIDE SEQUENCE [LARGE SCALE GENOMIC DNA]</scope>
    <source>
        <strain evidence="6 7">JCM 10272</strain>
    </source>
</reference>
<sequence>MLDTQCKCLDEQQIAALPLRRSKKHGLEVLMVTSRDTKRWVMPKGWPMDGKKLWSAAEIEALEEAGATGFVGKVPIGAYHYVKRMGGKPDIACHVTVYPMVVEKLKKRWKERKERTRRWFDLRSAAKRVDEPDLVQLLLKLHSDKDFLPAKFAKRI</sequence>
<dbReference type="Proteomes" id="UP000022447">
    <property type="component" value="Unassembled WGS sequence"/>
</dbReference>
<dbReference type="PATRIC" id="fig|1449350.3.peg.1741"/>
<keyword evidence="7" id="KW-1185">Reference proteome</keyword>